<dbReference type="Pfam" id="PF06277">
    <property type="entry name" value="EutA"/>
    <property type="match status" value="1"/>
</dbReference>
<dbReference type="AlphaFoldDB" id="A0A930VMB2"/>
<organism evidence="2 3">
    <name type="scientific">Nocardioides agariphilus</name>
    <dbReference type="NCBI Taxonomy" id="433664"/>
    <lineage>
        <taxon>Bacteria</taxon>
        <taxon>Bacillati</taxon>
        <taxon>Actinomycetota</taxon>
        <taxon>Actinomycetes</taxon>
        <taxon>Propionibacteriales</taxon>
        <taxon>Nocardioidaceae</taxon>
        <taxon>Nocardioides</taxon>
    </lineage>
</organism>
<name>A0A930VMB2_9ACTN</name>
<dbReference type="InterPro" id="IPR043129">
    <property type="entry name" value="ATPase_NBD"/>
</dbReference>
<dbReference type="InterPro" id="IPR009377">
    <property type="entry name" value="EutA"/>
</dbReference>
<feature type="region of interest" description="Disordered" evidence="1">
    <location>
        <begin position="1"/>
        <end position="24"/>
    </location>
</feature>
<evidence type="ECO:0000313" key="2">
    <source>
        <dbReference type="EMBL" id="MBF4769368.1"/>
    </source>
</evidence>
<dbReference type="PIRSF" id="PIRSF012293">
    <property type="entry name" value="EutA"/>
    <property type="match status" value="1"/>
</dbReference>
<dbReference type="SUPFAM" id="SSF53067">
    <property type="entry name" value="Actin-like ATPase domain"/>
    <property type="match status" value="1"/>
</dbReference>
<comment type="caution">
    <text evidence="2">The sequence shown here is derived from an EMBL/GenBank/DDBJ whole genome shotgun (WGS) entry which is preliminary data.</text>
</comment>
<reference evidence="2" key="1">
    <citation type="submission" date="2020-11" db="EMBL/GenBank/DDBJ databases">
        <title>Nocardioides cynanchi sp. nov., isolated from soil of rhizosphere of Cynanchum wilfordii.</title>
        <authorList>
            <person name="Lee J.-S."/>
            <person name="Suh M.K."/>
            <person name="Kim J.-S."/>
        </authorList>
    </citation>
    <scope>NUCLEOTIDE SEQUENCE</scope>
    <source>
        <strain evidence="2">KCTC 19276</strain>
    </source>
</reference>
<accession>A0A930VMB2</accession>
<gene>
    <name evidence="2" type="ORF">ISU10_16490</name>
</gene>
<dbReference type="EMBL" id="JADKPO010000024">
    <property type="protein sequence ID" value="MBF4769368.1"/>
    <property type="molecule type" value="Genomic_DNA"/>
</dbReference>
<sequence length="502" mass="52237">MSAFLDPDEPPLAPGDPRELHTDEVGPEYPLWRQDNVVLLSVGIDIGTATTQVAFTKLHLQRVSTGLDTGFVVVDREMLFESAVSFTPYDEDRAIDGAALGAILDAAYRTAGVDPAQVDTGAVLITGDALKRVNAERVSEIVSRHAGDFVVAAAGHHMEAELAAHGSGAVRLSAERKATLLNIDIGGGTAKFSVVRDGVVEQTAALHVGSRHVVVADGLVVGLDVDGPLGAGGLGWFEMGAPIDAEVLDKAGGVLADLVLDAISGGGGRWWLTEPIADSPTFDALVFSGGVGEYVEGRGSPDFGDLGGSIGTSLRERTAAPGFAVPTWPADERIRATVLGAAGYTVQLSGLTTYASPTFTLPRRNVPVVRPAYDAGSCDDGQAVSAAIERRLAKLDAVAPGETLAVALAWSGRSEYARLRALAEGIRDGIAARIQAAAPTILIVDADVAMTLGRILVEELGVASPLLVLDGLHLTDFEYVDVGAPNDASRAMPVVVKSLVFR</sequence>
<keyword evidence="3" id="KW-1185">Reference proteome</keyword>
<dbReference type="RefSeq" id="WP_194697516.1">
    <property type="nucleotide sequence ID" value="NZ_JADKPO010000024.1"/>
</dbReference>
<protein>
    <submittedName>
        <fullName evidence="2">Ethanolamine ammonia-lyase reactivating factor EutA</fullName>
    </submittedName>
</protein>
<proteinExistence type="predicted"/>
<dbReference type="Proteomes" id="UP000660668">
    <property type="component" value="Unassembled WGS sequence"/>
</dbReference>
<evidence type="ECO:0000256" key="1">
    <source>
        <dbReference type="SAM" id="MobiDB-lite"/>
    </source>
</evidence>
<evidence type="ECO:0000313" key="3">
    <source>
        <dbReference type="Proteomes" id="UP000660668"/>
    </source>
</evidence>